<dbReference type="InterPro" id="IPR012795">
    <property type="entry name" value="tRNA_Ile_lys_synt_N"/>
</dbReference>
<dbReference type="Gene3D" id="3.40.50.620">
    <property type="entry name" value="HUPs"/>
    <property type="match status" value="1"/>
</dbReference>
<comment type="function">
    <text evidence="8">Ligates lysine onto the cytidine present at position 34 of the AUA codon-specific tRNA(Ile) that contains the anticodon CAU, in an ATP-dependent manner. Cytidine is converted to lysidine, thus changing the amino acid specificity of the tRNA from methionine to isoleucine.</text>
</comment>
<protein>
    <recommendedName>
        <fullName evidence="8">tRNA(Ile)-lysidine synthase</fullName>
        <ecNumber evidence="8">6.3.4.19</ecNumber>
    </recommendedName>
    <alternativeName>
        <fullName evidence="8">tRNA(Ile)-2-lysyl-cytidine synthase</fullName>
    </alternativeName>
    <alternativeName>
        <fullName evidence="8">tRNA(Ile)-lysidine synthetase</fullName>
    </alternativeName>
</protein>
<gene>
    <name evidence="8 10" type="primary">tilS</name>
    <name evidence="10" type="ORF">ACFPIK_15070</name>
</gene>
<dbReference type="Pfam" id="PF11734">
    <property type="entry name" value="TilS_C"/>
    <property type="match status" value="1"/>
</dbReference>
<dbReference type="HAMAP" id="MF_01161">
    <property type="entry name" value="tRNA_Ile_lys_synt"/>
    <property type="match status" value="1"/>
</dbReference>
<evidence type="ECO:0000256" key="6">
    <source>
        <dbReference type="ARBA" id="ARBA00022840"/>
    </source>
</evidence>
<dbReference type="EMBL" id="JBHSKS010000013">
    <property type="protein sequence ID" value="MFC5193093.1"/>
    <property type="molecule type" value="Genomic_DNA"/>
</dbReference>
<keyword evidence="5 8" id="KW-0547">Nucleotide-binding</keyword>
<dbReference type="SUPFAM" id="SSF52402">
    <property type="entry name" value="Adenine nucleotide alpha hydrolases-like"/>
    <property type="match status" value="1"/>
</dbReference>
<accession>A0ABW0BZI9</accession>
<dbReference type="Pfam" id="PF01171">
    <property type="entry name" value="ATP_bind_3"/>
    <property type="match status" value="1"/>
</dbReference>
<keyword evidence="3 8" id="KW-0436">Ligase</keyword>
<dbReference type="NCBIfam" id="TIGR02433">
    <property type="entry name" value="lysidine_TilS_C"/>
    <property type="match status" value="1"/>
</dbReference>
<dbReference type="InterPro" id="IPR012796">
    <property type="entry name" value="Lysidine-tRNA-synth_C"/>
</dbReference>
<dbReference type="InterPro" id="IPR011063">
    <property type="entry name" value="TilS/TtcA_N"/>
</dbReference>
<evidence type="ECO:0000313" key="10">
    <source>
        <dbReference type="EMBL" id="MFC5193093.1"/>
    </source>
</evidence>
<dbReference type="GO" id="GO:0032267">
    <property type="term" value="F:tRNA(Ile)-lysidine synthase activity"/>
    <property type="evidence" value="ECO:0007669"/>
    <property type="project" value="UniProtKB-EC"/>
</dbReference>
<proteinExistence type="inferred from homology"/>
<evidence type="ECO:0000256" key="3">
    <source>
        <dbReference type="ARBA" id="ARBA00022598"/>
    </source>
</evidence>
<dbReference type="InterPro" id="IPR012094">
    <property type="entry name" value="tRNA_Ile_lys_synt"/>
</dbReference>
<reference evidence="11" key="1">
    <citation type="journal article" date="2019" name="Int. J. Syst. Evol. Microbiol.">
        <title>The Global Catalogue of Microorganisms (GCM) 10K type strain sequencing project: providing services to taxonomists for standard genome sequencing and annotation.</title>
        <authorList>
            <consortium name="The Broad Institute Genomics Platform"/>
            <consortium name="The Broad Institute Genome Sequencing Center for Infectious Disease"/>
            <person name="Wu L."/>
            <person name="Ma J."/>
        </authorList>
    </citation>
    <scope>NUCLEOTIDE SEQUENCE [LARGE SCALE GENOMIC DNA]</scope>
    <source>
        <strain evidence="11">CGMCC 1.7030</strain>
    </source>
</reference>
<dbReference type="SMART" id="SM00977">
    <property type="entry name" value="TilS_C"/>
    <property type="match status" value="1"/>
</dbReference>
<evidence type="ECO:0000259" key="9">
    <source>
        <dbReference type="SMART" id="SM00977"/>
    </source>
</evidence>
<dbReference type="Proteomes" id="UP001596163">
    <property type="component" value="Unassembled WGS sequence"/>
</dbReference>
<dbReference type="CDD" id="cd01992">
    <property type="entry name" value="TilS_N"/>
    <property type="match status" value="1"/>
</dbReference>
<keyword evidence="11" id="KW-1185">Reference proteome</keyword>
<comment type="catalytic activity">
    <reaction evidence="7 8">
        <text>cytidine(34) in tRNA(Ile2) + L-lysine + ATP = lysidine(34) in tRNA(Ile2) + AMP + diphosphate + H(+)</text>
        <dbReference type="Rhea" id="RHEA:43744"/>
        <dbReference type="Rhea" id="RHEA-COMP:10625"/>
        <dbReference type="Rhea" id="RHEA-COMP:10670"/>
        <dbReference type="ChEBI" id="CHEBI:15378"/>
        <dbReference type="ChEBI" id="CHEBI:30616"/>
        <dbReference type="ChEBI" id="CHEBI:32551"/>
        <dbReference type="ChEBI" id="CHEBI:33019"/>
        <dbReference type="ChEBI" id="CHEBI:82748"/>
        <dbReference type="ChEBI" id="CHEBI:83665"/>
        <dbReference type="ChEBI" id="CHEBI:456215"/>
        <dbReference type="EC" id="6.3.4.19"/>
    </reaction>
</comment>
<comment type="subcellular location">
    <subcellularLocation>
        <location evidence="1 8">Cytoplasm</location>
    </subcellularLocation>
</comment>
<dbReference type="SUPFAM" id="SSF56037">
    <property type="entry name" value="PheT/TilS domain"/>
    <property type="match status" value="1"/>
</dbReference>
<dbReference type="InterPro" id="IPR014729">
    <property type="entry name" value="Rossmann-like_a/b/a_fold"/>
</dbReference>
<dbReference type="PANTHER" id="PTHR43033">
    <property type="entry name" value="TRNA(ILE)-LYSIDINE SYNTHASE-RELATED"/>
    <property type="match status" value="1"/>
</dbReference>
<keyword evidence="4 8" id="KW-0819">tRNA processing</keyword>
<dbReference type="NCBIfam" id="TIGR02432">
    <property type="entry name" value="lysidine_TilS_N"/>
    <property type="match status" value="1"/>
</dbReference>
<evidence type="ECO:0000313" key="11">
    <source>
        <dbReference type="Proteomes" id="UP001596163"/>
    </source>
</evidence>
<evidence type="ECO:0000256" key="1">
    <source>
        <dbReference type="ARBA" id="ARBA00004496"/>
    </source>
</evidence>
<name>A0ABW0BZI9_9BACT</name>
<evidence type="ECO:0000256" key="4">
    <source>
        <dbReference type="ARBA" id="ARBA00022694"/>
    </source>
</evidence>
<dbReference type="PANTHER" id="PTHR43033:SF1">
    <property type="entry name" value="TRNA(ILE)-LYSIDINE SYNTHASE-RELATED"/>
    <property type="match status" value="1"/>
</dbReference>
<evidence type="ECO:0000256" key="2">
    <source>
        <dbReference type="ARBA" id="ARBA00022490"/>
    </source>
</evidence>
<comment type="domain">
    <text evidence="8">The N-terminal region contains the highly conserved SGGXDS motif, predicted to be a P-loop motif involved in ATP binding.</text>
</comment>
<feature type="domain" description="Lysidine-tRNA(Ile) synthetase C-terminal" evidence="9">
    <location>
        <begin position="364"/>
        <end position="436"/>
    </location>
</feature>
<evidence type="ECO:0000256" key="8">
    <source>
        <dbReference type="HAMAP-Rule" id="MF_01161"/>
    </source>
</evidence>
<comment type="caution">
    <text evidence="10">The sequence shown here is derived from an EMBL/GenBank/DDBJ whole genome shotgun (WGS) entry which is preliminary data.</text>
</comment>
<evidence type="ECO:0000256" key="5">
    <source>
        <dbReference type="ARBA" id="ARBA00022741"/>
    </source>
</evidence>
<comment type="similarity">
    <text evidence="8">Belongs to the tRNA(Ile)-lysidine synthase family.</text>
</comment>
<organism evidence="10 11">
    <name type="scientific">Algoriphagus aquatilis</name>
    <dbReference type="NCBI Taxonomy" id="490186"/>
    <lineage>
        <taxon>Bacteria</taxon>
        <taxon>Pseudomonadati</taxon>
        <taxon>Bacteroidota</taxon>
        <taxon>Cytophagia</taxon>
        <taxon>Cytophagales</taxon>
        <taxon>Cyclobacteriaceae</taxon>
        <taxon>Algoriphagus</taxon>
    </lineage>
</organism>
<keyword evidence="6 8" id="KW-0067">ATP-binding</keyword>
<evidence type="ECO:0000256" key="7">
    <source>
        <dbReference type="ARBA" id="ARBA00048539"/>
    </source>
</evidence>
<sequence>MREVFISHIQSRQLLLPQHRYLLACSGGMDSMALANLLLQAGIPFDIAHVNFKLREEESDGDQSFVENWAQKHQINFHLKIADTKYLSLSQGISIQMAAREIRYAFFEEIRAKFNLNGILLAHHEDDQLETIFLNLLRGTGIEGVYGMSERKGWLIRPLLPFSRAELTDFMKSGGLEWREDSSNEKSDYKRNKLRHHGLPAILSLEADARKNLLTSFERLKDTGRAFSGLFDYWKATSIVEKDGIQLLKYSDIAHLPGGASLLYFWLRSFGFNSDQTQQIWESLAEIKPGTVFIGKDFQLWLDRKEMMLCPKPFPFETLHIQKNDPELNLPEGTYDISRSSEPQAIDLRLQNALLDLDRLEFPLEIRLWKEGDRFFPLGMQSEKKISDFLIDLKVPLPKKQEVKVLVSGNKIAWVIGMRIADWAKITPATRQTIHFKKR</sequence>
<dbReference type="RefSeq" id="WP_377916719.1">
    <property type="nucleotide sequence ID" value="NZ_JBHSKS010000013.1"/>
</dbReference>
<dbReference type="EC" id="6.3.4.19" evidence="8"/>
<feature type="binding site" evidence="8">
    <location>
        <begin position="26"/>
        <end position="31"/>
    </location>
    <ligand>
        <name>ATP</name>
        <dbReference type="ChEBI" id="CHEBI:30616"/>
    </ligand>
</feature>
<keyword evidence="2 8" id="KW-0963">Cytoplasm</keyword>